<evidence type="ECO:0000313" key="3">
    <source>
        <dbReference type="Proteomes" id="UP001597506"/>
    </source>
</evidence>
<comment type="caution">
    <text evidence="2">The sequence shown here is derived from an EMBL/GenBank/DDBJ whole genome shotgun (WGS) entry which is preliminary data.</text>
</comment>
<evidence type="ECO:0000256" key="1">
    <source>
        <dbReference type="SAM" id="Phobius"/>
    </source>
</evidence>
<keyword evidence="1" id="KW-0472">Membrane</keyword>
<keyword evidence="3" id="KW-1185">Reference proteome</keyword>
<evidence type="ECO:0008006" key="4">
    <source>
        <dbReference type="Google" id="ProtNLM"/>
    </source>
</evidence>
<feature type="transmembrane region" description="Helical" evidence="1">
    <location>
        <begin position="37"/>
        <end position="53"/>
    </location>
</feature>
<protein>
    <recommendedName>
        <fullName evidence="4">DUF3953 domain-containing protein</fullName>
    </recommendedName>
</protein>
<feature type="transmembrane region" description="Helical" evidence="1">
    <location>
        <begin position="7"/>
        <end position="25"/>
    </location>
</feature>
<name>A0ABW5RWL0_9BACI</name>
<keyword evidence="1" id="KW-1133">Transmembrane helix</keyword>
<proteinExistence type="predicted"/>
<reference evidence="3" key="1">
    <citation type="journal article" date="2019" name="Int. J. Syst. Evol. Microbiol.">
        <title>The Global Catalogue of Microorganisms (GCM) 10K type strain sequencing project: providing services to taxonomists for standard genome sequencing and annotation.</title>
        <authorList>
            <consortium name="The Broad Institute Genomics Platform"/>
            <consortium name="The Broad Institute Genome Sequencing Center for Infectious Disease"/>
            <person name="Wu L."/>
            <person name="Ma J."/>
        </authorList>
    </citation>
    <scope>NUCLEOTIDE SEQUENCE [LARGE SCALE GENOMIC DNA]</scope>
    <source>
        <strain evidence="3">KCTC 3913</strain>
    </source>
</reference>
<gene>
    <name evidence="2" type="ORF">ACFSUL_20380</name>
</gene>
<sequence length="57" mass="6307">MRKKTLLGIILAIIGMGITIYGLSISTDLAENRVFRMTGYALTLIGIFIAPEYKKSE</sequence>
<keyword evidence="1" id="KW-0812">Transmembrane</keyword>
<dbReference type="RefSeq" id="WP_377938073.1">
    <property type="nucleotide sequence ID" value="NZ_JBHUMF010000034.1"/>
</dbReference>
<dbReference type="EMBL" id="JBHUMF010000034">
    <property type="protein sequence ID" value="MFD2683093.1"/>
    <property type="molecule type" value="Genomic_DNA"/>
</dbReference>
<organism evidence="2 3">
    <name type="scientific">Bacillus seohaeanensis</name>
    <dbReference type="NCBI Taxonomy" id="284580"/>
    <lineage>
        <taxon>Bacteria</taxon>
        <taxon>Bacillati</taxon>
        <taxon>Bacillota</taxon>
        <taxon>Bacilli</taxon>
        <taxon>Bacillales</taxon>
        <taxon>Bacillaceae</taxon>
        <taxon>Bacillus</taxon>
    </lineage>
</organism>
<accession>A0ABW5RWL0</accession>
<dbReference type="Proteomes" id="UP001597506">
    <property type="component" value="Unassembled WGS sequence"/>
</dbReference>
<evidence type="ECO:0000313" key="2">
    <source>
        <dbReference type="EMBL" id="MFD2683093.1"/>
    </source>
</evidence>